<dbReference type="Proteomes" id="UP000265882">
    <property type="component" value="Unassembled WGS sequence"/>
</dbReference>
<dbReference type="EMBL" id="QZKU01000140">
    <property type="protein sequence ID" value="RJP14887.1"/>
    <property type="molecule type" value="Genomic_DNA"/>
</dbReference>
<sequence length="102" mass="11432">MGRSKKLLVCTAAIALMFISACATGGTGTTTGFEEWELVEPERIPPEVAYQHVRSGDALLVCAYDDEETCGRLRLPDSMTLYQFERNLMYIPVDKEIIFYCA</sequence>
<name>A0A3A4MXS9_ABYX5</name>
<proteinExistence type="predicted"/>
<reference evidence="2 3" key="1">
    <citation type="journal article" date="2017" name="ISME J.">
        <title>Energy and carbon metabolisms in a deep terrestrial subsurface fluid microbial community.</title>
        <authorList>
            <person name="Momper L."/>
            <person name="Jungbluth S.P."/>
            <person name="Lee M.D."/>
            <person name="Amend J.P."/>
        </authorList>
    </citation>
    <scope>NUCLEOTIDE SEQUENCE [LARGE SCALE GENOMIC DNA]</scope>
    <source>
        <strain evidence="2">SURF_5</strain>
    </source>
</reference>
<evidence type="ECO:0000313" key="2">
    <source>
        <dbReference type="EMBL" id="RJP14887.1"/>
    </source>
</evidence>
<feature type="signal peptide" evidence="1">
    <location>
        <begin position="1"/>
        <end position="23"/>
    </location>
</feature>
<organism evidence="2 3">
    <name type="scientific">Abyssobacteria bacterium (strain SURF_5)</name>
    <dbReference type="NCBI Taxonomy" id="2093360"/>
    <lineage>
        <taxon>Bacteria</taxon>
        <taxon>Pseudomonadati</taxon>
        <taxon>Candidatus Hydrogenedentota</taxon>
        <taxon>Candidatus Abyssobacteria</taxon>
    </lineage>
</organism>
<feature type="chain" id="PRO_5017184330" description="ArsR family transcriptional regulator" evidence="1">
    <location>
        <begin position="24"/>
        <end position="102"/>
    </location>
</feature>
<evidence type="ECO:0000256" key="1">
    <source>
        <dbReference type="SAM" id="SignalP"/>
    </source>
</evidence>
<evidence type="ECO:0008006" key="4">
    <source>
        <dbReference type="Google" id="ProtNLM"/>
    </source>
</evidence>
<protein>
    <recommendedName>
        <fullName evidence="4">ArsR family transcriptional regulator</fullName>
    </recommendedName>
</protein>
<keyword evidence="1" id="KW-0732">Signal</keyword>
<dbReference type="PROSITE" id="PS51257">
    <property type="entry name" value="PROKAR_LIPOPROTEIN"/>
    <property type="match status" value="1"/>
</dbReference>
<evidence type="ECO:0000313" key="3">
    <source>
        <dbReference type="Proteomes" id="UP000265882"/>
    </source>
</evidence>
<comment type="caution">
    <text evidence="2">The sequence shown here is derived from an EMBL/GenBank/DDBJ whole genome shotgun (WGS) entry which is preliminary data.</text>
</comment>
<gene>
    <name evidence="2" type="ORF">C4520_20885</name>
</gene>
<accession>A0A3A4MXS9</accession>
<dbReference type="AlphaFoldDB" id="A0A3A4MXS9"/>